<dbReference type="PATRIC" id="fig|1838285.3.peg.950"/>
<keyword evidence="3" id="KW-0411">Iron-sulfur</keyword>
<dbReference type="GO" id="GO:0003824">
    <property type="term" value="F:catalytic activity"/>
    <property type="evidence" value="ECO:0007669"/>
    <property type="project" value="InterPro"/>
</dbReference>
<dbReference type="Pfam" id="PF04055">
    <property type="entry name" value="Radical_SAM"/>
    <property type="match status" value="1"/>
</dbReference>
<dbReference type="SFLD" id="SFLDS00029">
    <property type="entry name" value="Radical_SAM"/>
    <property type="match status" value="1"/>
</dbReference>
<evidence type="ECO:0000256" key="3">
    <source>
        <dbReference type="ARBA" id="ARBA00023014"/>
    </source>
</evidence>
<comment type="caution">
    <text evidence="5">The sequence shown here is derived from an EMBL/GenBank/DDBJ whole genome shotgun (WGS) entry which is preliminary data.</text>
</comment>
<dbReference type="InterPro" id="IPR007197">
    <property type="entry name" value="rSAM"/>
</dbReference>
<feature type="domain" description="Radical SAM core" evidence="4">
    <location>
        <begin position="17"/>
        <end position="276"/>
    </location>
</feature>
<dbReference type="GO" id="GO:0051536">
    <property type="term" value="F:iron-sulfur cluster binding"/>
    <property type="evidence" value="ECO:0007669"/>
    <property type="project" value="UniProtKB-KW"/>
</dbReference>
<dbReference type="SMART" id="SM00729">
    <property type="entry name" value="Elp3"/>
    <property type="match status" value="1"/>
</dbReference>
<dbReference type="PANTHER" id="PTHR43432:SF5">
    <property type="entry name" value="ELP3_MIAA_NIFB-LIKE RADICAL SAM CORE DOMAIN-CONTAINING PROTEIN"/>
    <property type="match status" value="1"/>
</dbReference>
<evidence type="ECO:0000256" key="2">
    <source>
        <dbReference type="ARBA" id="ARBA00023004"/>
    </source>
</evidence>
<dbReference type="InterPro" id="IPR058240">
    <property type="entry name" value="rSAM_sf"/>
</dbReference>
<dbReference type="STRING" id="1838285.SCAL_000938"/>
<evidence type="ECO:0000259" key="4">
    <source>
        <dbReference type="PROSITE" id="PS51918"/>
    </source>
</evidence>
<organism evidence="5 6">
    <name type="scientific">Candidatus Syntropharchaeum caldarium</name>
    <dbReference type="NCBI Taxonomy" id="1838285"/>
    <lineage>
        <taxon>Archaea</taxon>
        <taxon>Methanobacteriati</taxon>
        <taxon>Methanobacteriota</taxon>
        <taxon>Stenosarchaea group</taxon>
        <taxon>Methanomicrobia</taxon>
        <taxon>Methanosarcinales</taxon>
        <taxon>ANME-2 cluster</taxon>
        <taxon>Candidatus Syntropharchaeum</taxon>
    </lineage>
</organism>
<evidence type="ECO:0000313" key="6">
    <source>
        <dbReference type="Proteomes" id="UP000186940"/>
    </source>
</evidence>
<dbReference type="Gene3D" id="3.80.30.30">
    <property type="match status" value="1"/>
</dbReference>
<dbReference type="AlphaFoldDB" id="A0A1F2PAP0"/>
<reference evidence="5" key="1">
    <citation type="submission" date="2016-05" db="EMBL/GenBank/DDBJ databases">
        <title>Microbial consortia oxidize butane by reversing methanogenesis.</title>
        <authorList>
            <person name="Laso-Perez R."/>
            <person name="Richter M."/>
            <person name="Wegener G."/>
            <person name="Musat F."/>
        </authorList>
    </citation>
    <scope>NUCLEOTIDE SEQUENCE [LARGE SCALE GENOMIC DNA]</scope>
    <source>
        <strain evidence="5">BOX2</strain>
    </source>
</reference>
<gene>
    <name evidence="5" type="ORF">SCAL_000938</name>
</gene>
<proteinExistence type="predicted"/>
<keyword evidence="6" id="KW-1185">Reference proteome</keyword>
<keyword evidence="2" id="KW-0408">Iron</keyword>
<sequence length="295" mass="34007">MVNEIKVKSILNKHKKRDDWFLDDYSVNPYSGCSFNCIYCYIRGSKYGENMAKTLSAKINAPELLEKQLSRRAKRGEYGIIALSSSTEPYMPIEEKLKLTRKLLEIILKYRFPVEIATKSKLVLRDLDLLKEIAKNAILPDDLEPKLKHGAIISFSISTLDEKLAKILEPGAPKPIERLDAMKRCKERGFFTGICFIPVLPFLSDSEEQVEETIKTVKEYGADFIFVGGLTLFGKGPADCKTLYYKFLEKYHPELVPKYKSLYRIFFAPSKEYQKELEEKSRRLCERYGIKNGII</sequence>
<dbReference type="Proteomes" id="UP000186940">
    <property type="component" value="Unassembled WGS sequence"/>
</dbReference>
<dbReference type="InterPro" id="IPR040086">
    <property type="entry name" value="MJ0683-like"/>
</dbReference>
<evidence type="ECO:0000313" key="5">
    <source>
        <dbReference type="EMBL" id="OFV68298.1"/>
    </source>
</evidence>
<dbReference type="GO" id="GO:0046872">
    <property type="term" value="F:metal ion binding"/>
    <property type="evidence" value="ECO:0007669"/>
    <property type="project" value="UniProtKB-KW"/>
</dbReference>
<dbReference type="SFLD" id="SFLDG01084">
    <property type="entry name" value="Uncharacterised_Radical_SAM_Su"/>
    <property type="match status" value="1"/>
</dbReference>
<evidence type="ECO:0000256" key="1">
    <source>
        <dbReference type="ARBA" id="ARBA00022723"/>
    </source>
</evidence>
<dbReference type="PANTHER" id="PTHR43432">
    <property type="entry name" value="SLR0285 PROTEIN"/>
    <property type="match status" value="1"/>
</dbReference>
<protein>
    <submittedName>
        <fullName evidence="5">Radical SAM domain-containing protein</fullName>
    </submittedName>
</protein>
<dbReference type="PROSITE" id="PS51918">
    <property type="entry name" value="RADICAL_SAM"/>
    <property type="match status" value="1"/>
</dbReference>
<dbReference type="EMBL" id="LYOS01000002">
    <property type="protein sequence ID" value="OFV68298.1"/>
    <property type="molecule type" value="Genomic_DNA"/>
</dbReference>
<dbReference type="SUPFAM" id="SSF102114">
    <property type="entry name" value="Radical SAM enzymes"/>
    <property type="match status" value="1"/>
</dbReference>
<accession>A0A1F2PAP0</accession>
<dbReference type="CDD" id="cd01335">
    <property type="entry name" value="Radical_SAM"/>
    <property type="match status" value="1"/>
</dbReference>
<name>A0A1F2PAP0_9EURY</name>
<keyword evidence="1" id="KW-0479">Metal-binding</keyword>
<dbReference type="InterPro" id="IPR006638">
    <property type="entry name" value="Elp3/MiaA/NifB-like_rSAM"/>
</dbReference>